<sequence length="614" mass="66897">MKRYSPRLFPPQDDGYGALALRPVLISGMATPVEGGDGGINAGIINDSPMGLLAAVDPYQRMSEGDHLEIYWDQTLVAEYDIAVKDINKRVFFYLSTTPVKPEWAEKVFYRLIRKGATTPEDSVALRLRVKLDLPGGVDKDPHLPGHSELASPRLPQDVIDNGIDADWAAKGIPVQIAAYPGRAAHDTLHMKWGNTDLTHKVTPGEASGSDPIAMIVDQATILAGGDATDLLVHYEVFDEVWNFSTDWSLRTSVRVEAGAHRLDAPILRETVNGIIDLERLGGRDEVVQIEVRGTPFERGDTVTMTWAGTTVTGSPLTHTEAITLTNIPVVLEPRVPNVDIRAIREGRAEASYVLTKANGDPPQSSKRALARITGRIPLPMPMVVQTVGDLLDPELERAHVQIPVYADMESGDSIDMIWLGTLQNGTPYLHETQHSVSAGEVGNVIHIPVTAEHIAPLSSGKLDISYRVSNDAPGAFDVRASDHLYLVVARPAFELPAPSVDEAQGNQLDPDRVPEHATLRVSYPGTATGDVLTWYWHGASLEGSARDWVPITSPSAGQPLTFHILRSVIEPTIDSTVKVSYSLKLASTGKYQYSHVLELTIGKLPTQTDTHRT</sequence>
<name>A0ABX8HN08_9PSED</name>
<reference evidence="2" key="1">
    <citation type="submission" date="2021-06" db="EMBL/GenBank/DDBJ databases">
        <title>Identification of Pseudomonas cichorii causing bacterial leaf black spot of flue-cured tobacco, a new disease in China.</title>
        <authorList>
            <person name="Lu C.-H."/>
        </authorList>
    </citation>
    <scope>NUCLEOTIDE SEQUENCE [LARGE SCALE GENOMIC DNA]</scope>
    <source>
        <strain evidence="2">LJ2</strain>
    </source>
</reference>
<proteinExistence type="predicted"/>
<keyword evidence="2" id="KW-1185">Reference proteome</keyword>
<dbReference type="RefSeq" id="WP_216703693.1">
    <property type="nucleotide sequence ID" value="NZ_CP076668.1"/>
</dbReference>
<accession>A0ABX8HN08</accession>
<protein>
    <submittedName>
        <fullName evidence="1">Uncharacterized protein</fullName>
    </submittedName>
</protein>
<evidence type="ECO:0000313" key="2">
    <source>
        <dbReference type="Proteomes" id="UP000683401"/>
    </source>
</evidence>
<dbReference type="EMBL" id="CP076668">
    <property type="protein sequence ID" value="QWU81742.1"/>
    <property type="molecule type" value="Genomic_DNA"/>
</dbReference>
<evidence type="ECO:0000313" key="1">
    <source>
        <dbReference type="EMBL" id="QWU81742.1"/>
    </source>
</evidence>
<dbReference type="Proteomes" id="UP000683401">
    <property type="component" value="Chromosome"/>
</dbReference>
<organism evidence="1 2">
    <name type="scientific">Pseudomonas lijiangensis</name>
    <dbReference type="NCBI Taxonomy" id="2995658"/>
    <lineage>
        <taxon>Bacteria</taxon>
        <taxon>Pseudomonadati</taxon>
        <taxon>Pseudomonadota</taxon>
        <taxon>Gammaproteobacteria</taxon>
        <taxon>Pseudomonadales</taxon>
        <taxon>Pseudomonadaceae</taxon>
        <taxon>Pseudomonas</taxon>
    </lineage>
</organism>
<gene>
    <name evidence="1" type="ORF">KQP88_17000</name>
</gene>